<dbReference type="STRING" id="535712.A4Z71_03040"/>
<dbReference type="AlphaFoldDB" id="A0A1D9DYU9"/>
<keyword evidence="1" id="KW-1133">Transmembrane helix</keyword>
<keyword evidence="1" id="KW-0472">Membrane</keyword>
<dbReference type="RefSeq" id="WP_070954481.1">
    <property type="nucleotide sequence ID" value="NZ_CP015208.1"/>
</dbReference>
<dbReference type="OrthoDB" id="3733498at2"/>
<evidence type="ECO:0008006" key="4">
    <source>
        <dbReference type="Google" id="ProtNLM"/>
    </source>
</evidence>
<dbReference type="Pfam" id="PF05437">
    <property type="entry name" value="AzlD"/>
    <property type="match status" value="1"/>
</dbReference>
<organism evidence="2 3">
    <name type="scientific">Candidatus Rhodoluna planktonica</name>
    <dbReference type="NCBI Taxonomy" id="535712"/>
    <lineage>
        <taxon>Bacteria</taxon>
        <taxon>Bacillati</taxon>
        <taxon>Actinomycetota</taxon>
        <taxon>Actinomycetes</taxon>
        <taxon>Micrococcales</taxon>
        <taxon>Microbacteriaceae</taxon>
        <taxon>Luna cluster</taxon>
        <taxon>Luna-1 subcluster</taxon>
        <taxon>Rhodoluna</taxon>
    </lineage>
</organism>
<accession>A0A1D9DYU9</accession>
<sequence length="101" mass="10817">MNLWIGIFVAAALVYSWKIFGYLLPVKLLEKPKITRTVATLTVSLLSALLGLQAVISGNQIQFDARIPALIVAGLLLIIRAPFIVVVAVAAAVAALVRAFF</sequence>
<protein>
    <recommendedName>
        <fullName evidence="4">Branched-chain amino acid transporter AzlD</fullName>
    </recommendedName>
</protein>
<feature type="transmembrane region" description="Helical" evidence="1">
    <location>
        <begin position="38"/>
        <end position="56"/>
    </location>
</feature>
<name>A0A1D9DYU9_9MICO</name>
<dbReference type="Proteomes" id="UP000243784">
    <property type="component" value="Chromosome"/>
</dbReference>
<feature type="transmembrane region" description="Helical" evidence="1">
    <location>
        <begin position="68"/>
        <end position="97"/>
    </location>
</feature>
<keyword evidence="1" id="KW-0812">Transmembrane</keyword>
<reference evidence="2 3" key="1">
    <citation type="journal article" date="2016" name="Biochim. Biophys. Acta">
        <title>Photochemical characterization of actinorhodopsin and its functional existence in the natural host.</title>
        <authorList>
            <person name="Nakamura S."/>
            <person name="Kikukawa T."/>
            <person name="Tamogami J."/>
            <person name="Kamiya M."/>
            <person name="Aizawa T."/>
            <person name="Hahn M.W."/>
            <person name="Ihara K."/>
            <person name="Kamo N."/>
            <person name="Demura M."/>
        </authorList>
    </citation>
    <scope>NUCLEOTIDE SEQUENCE [LARGE SCALE GENOMIC DNA]</scope>
    <source>
        <strain evidence="2 3">MWH-Dar1</strain>
    </source>
</reference>
<feature type="transmembrane region" description="Helical" evidence="1">
    <location>
        <begin position="6"/>
        <end position="26"/>
    </location>
</feature>
<evidence type="ECO:0000256" key="1">
    <source>
        <dbReference type="SAM" id="Phobius"/>
    </source>
</evidence>
<evidence type="ECO:0000313" key="3">
    <source>
        <dbReference type="Proteomes" id="UP000243784"/>
    </source>
</evidence>
<dbReference type="EMBL" id="CP015208">
    <property type="protein sequence ID" value="AOY55972.1"/>
    <property type="molecule type" value="Genomic_DNA"/>
</dbReference>
<keyword evidence="3" id="KW-1185">Reference proteome</keyword>
<evidence type="ECO:0000313" key="2">
    <source>
        <dbReference type="EMBL" id="AOY55972.1"/>
    </source>
</evidence>
<proteinExistence type="predicted"/>
<dbReference type="InterPro" id="IPR008407">
    <property type="entry name" value="Brnchd-chn_aa_trnsp_AzlD"/>
</dbReference>
<dbReference type="KEGG" id="rpla:A4Z71_03040"/>
<gene>
    <name evidence="2" type="ORF">A4Z71_03040</name>
</gene>